<keyword evidence="1" id="KW-1133">Transmembrane helix</keyword>
<feature type="transmembrane region" description="Helical" evidence="1">
    <location>
        <begin position="73"/>
        <end position="91"/>
    </location>
</feature>
<comment type="caution">
    <text evidence="2">The sequence shown here is derived from an EMBL/GenBank/DDBJ whole genome shotgun (WGS) entry which is preliminary data.</text>
</comment>
<evidence type="ECO:0000256" key="1">
    <source>
        <dbReference type="SAM" id="Phobius"/>
    </source>
</evidence>
<keyword evidence="1" id="KW-0812">Transmembrane</keyword>
<feature type="transmembrane region" description="Helical" evidence="1">
    <location>
        <begin position="42"/>
        <end position="61"/>
    </location>
</feature>
<feature type="transmembrane region" description="Helical" evidence="1">
    <location>
        <begin position="142"/>
        <end position="161"/>
    </location>
</feature>
<protein>
    <recommendedName>
        <fullName evidence="3">Phosphatidate cytidylyltransferase</fullName>
    </recommendedName>
</protein>
<feature type="transmembrane region" description="Helical" evidence="1">
    <location>
        <begin position="357"/>
        <end position="381"/>
    </location>
</feature>
<feature type="transmembrane region" description="Helical" evidence="1">
    <location>
        <begin position="316"/>
        <end position="345"/>
    </location>
</feature>
<feature type="transmembrane region" description="Helical" evidence="1">
    <location>
        <begin position="12"/>
        <end position="30"/>
    </location>
</feature>
<feature type="transmembrane region" description="Helical" evidence="1">
    <location>
        <begin position="248"/>
        <end position="267"/>
    </location>
</feature>
<dbReference type="PANTHER" id="PTHR31303">
    <property type="entry name" value="CTP-DEPENDENT DIACYLGLYCEROL KINASE 1"/>
    <property type="match status" value="1"/>
</dbReference>
<proteinExistence type="predicted"/>
<feature type="transmembrane region" description="Helical" evidence="1">
    <location>
        <begin position="201"/>
        <end position="227"/>
    </location>
</feature>
<name>A0A0F9RU39_9ZZZZ</name>
<organism evidence="2">
    <name type="scientific">marine sediment metagenome</name>
    <dbReference type="NCBI Taxonomy" id="412755"/>
    <lineage>
        <taxon>unclassified sequences</taxon>
        <taxon>metagenomes</taxon>
        <taxon>ecological metagenomes</taxon>
    </lineage>
</organism>
<dbReference type="EMBL" id="LAZR01000974">
    <property type="protein sequence ID" value="KKN53392.1"/>
    <property type="molecule type" value="Genomic_DNA"/>
</dbReference>
<gene>
    <name evidence="2" type="ORF">LCGC14_0602960</name>
</gene>
<accession>A0A0F9RU39</accession>
<dbReference type="AlphaFoldDB" id="A0A0F9RU39"/>
<dbReference type="PANTHER" id="PTHR31303:SF1">
    <property type="entry name" value="CTP-DEPENDENT DIACYLGLYCEROL KINASE 1"/>
    <property type="match status" value="1"/>
</dbReference>
<dbReference type="GO" id="GO:0004143">
    <property type="term" value="F:ATP-dependent diacylglycerol kinase activity"/>
    <property type="evidence" value="ECO:0007669"/>
    <property type="project" value="InterPro"/>
</dbReference>
<evidence type="ECO:0000313" key="2">
    <source>
        <dbReference type="EMBL" id="KKN53392.1"/>
    </source>
</evidence>
<feature type="transmembrane region" description="Helical" evidence="1">
    <location>
        <begin position="273"/>
        <end position="295"/>
    </location>
</feature>
<dbReference type="InterPro" id="IPR037997">
    <property type="entry name" value="Dgk1-like"/>
</dbReference>
<reference evidence="2" key="1">
    <citation type="journal article" date="2015" name="Nature">
        <title>Complex archaea that bridge the gap between prokaryotes and eukaryotes.</title>
        <authorList>
            <person name="Spang A."/>
            <person name="Saw J.H."/>
            <person name="Jorgensen S.L."/>
            <person name="Zaremba-Niedzwiedzka K."/>
            <person name="Martijn J."/>
            <person name="Lind A.E."/>
            <person name="van Eijk R."/>
            <person name="Schleper C."/>
            <person name="Guy L."/>
            <person name="Ettema T.J."/>
        </authorList>
    </citation>
    <scope>NUCLEOTIDE SEQUENCE</scope>
</reference>
<evidence type="ECO:0008006" key="3">
    <source>
        <dbReference type="Google" id="ProtNLM"/>
    </source>
</evidence>
<keyword evidence="1" id="KW-0472">Membrane</keyword>
<sequence>MDYWTAVDEVYNLTLSLSFFILMLIAFYFGRKGYKKGNRYGGVSTIFCGVCFLIFGYFNAIVRFFPFPYNGFMVWWIGIILLVNFIFFGIVKKEIKRMDIEKLNASTEIGKKSVMKRYLEIMTREDPYREKISYKMEVIRKAFHLTGFLLVIAYFGFFPLFPVTRIINDSVIELIKDIKPAYELLWGDILRYPFMYGDFRAVIYLTMMALIGVLMFAIISDLIRIIWGPEYSVFNFLTRSILRNKEKNAVGPQIYIITGFIFSYMLYMVGILHILAVFSGILIACLSDAAAALIGRKYGKHKIIVFSKDTKSIEGFLAGMITAYLIGLILVGPIYSIIGTIVFFITDYFPRYTSDNILNPIFIPIGIQIFILVLGLPVGWFGL</sequence>